<evidence type="ECO:0000256" key="2">
    <source>
        <dbReference type="RuleBase" id="RU000461"/>
    </source>
</evidence>
<feature type="binding site" description="axial binding residue" evidence="1">
    <location>
        <position position="467"/>
    </location>
    <ligand>
        <name>heme</name>
        <dbReference type="ChEBI" id="CHEBI:30413"/>
    </ligand>
    <ligandPart>
        <name>Fe</name>
        <dbReference type="ChEBI" id="CHEBI:18248"/>
    </ligandPart>
</feature>
<organism evidence="4 5">
    <name type="scientific">Protea cynaroides</name>
    <dbReference type="NCBI Taxonomy" id="273540"/>
    <lineage>
        <taxon>Eukaryota</taxon>
        <taxon>Viridiplantae</taxon>
        <taxon>Streptophyta</taxon>
        <taxon>Embryophyta</taxon>
        <taxon>Tracheophyta</taxon>
        <taxon>Spermatophyta</taxon>
        <taxon>Magnoliopsida</taxon>
        <taxon>Proteales</taxon>
        <taxon>Proteaceae</taxon>
        <taxon>Protea</taxon>
    </lineage>
</organism>
<dbReference type="SUPFAM" id="SSF48264">
    <property type="entry name" value="Cytochrome P450"/>
    <property type="match status" value="1"/>
</dbReference>
<keyword evidence="5" id="KW-1185">Reference proteome</keyword>
<keyword evidence="1 2" id="KW-0479">Metal-binding</keyword>
<dbReference type="GO" id="GO:0020037">
    <property type="term" value="F:heme binding"/>
    <property type="evidence" value="ECO:0007669"/>
    <property type="project" value="InterPro"/>
</dbReference>
<dbReference type="GO" id="GO:0016705">
    <property type="term" value="F:oxidoreductase activity, acting on paired donors, with incorporation or reduction of molecular oxygen"/>
    <property type="evidence" value="ECO:0007669"/>
    <property type="project" value="InterPro"/>
</dbReference>
<protein>
    <recommendedName>
        <fullName evidence="6">Cytochrome P450</fullName>
    </recommendedName>
</protein>
<dbReference type="InterPro" id="IPR002401">
    <property type="entry name" value="Cyt_P450_E_grp-I"/>
</dbReference>
<keyword evidence="3" id="KW-1133">Transmembrane helix</keyword>
<comment type="similarity">
    <text evidence="2">Belongs to the cytochrome P450 family.</text>
</comment>
<evidence type="ECO:0000256" key="1">
    <source>
        <dbReference type="PIRSR" id="PIRSR602401-1"/>
    </source>
</evidence>
<dbReference type="GO" id="GO:0005506">
    <property type="term" value="F:iron ion binding"/>
    <property type="evidence" value="ECO:0007669"/>
    <property type="project" value="InterPro"/>
</dbReference>
<evidence type="ECO:0000313" key="4">
    <source>
        <dbReference type="EMBL" id="KAJ4977520.1"/>
    </source>
</evidence>
<dbReference type="Pfam" id="PF00067">
    <property type="entry name" value="p450"/>
    <property type="match status" value="1"/>
</dbReference>
<keyword evidence="1 2" id="KW-0349">Heme</keyword>
<dbReference type="PANTHER" id="PTHR47951:SF7">
    <property type="entry name" value="FLAVONOID 3',5'-HYDROXYLASE-LIKE ISOFORM X1"/>
    <property type="match status" value="1"/>
</dbReference>
<reference evidence="4" key="1">
    <citation type="journal article" date="2023" name="Plant J.">
        <title>The genome of the king protea, Protea cynaroides.</title>
        <authorList>
            <person name="Chang J."/>
            <person name="Duong T.A."/>
            <person name="Schoeman C."/>
            <person name="Ma X."/>
            <person name="Roodt D."/>
            <person name="Barker N."/>
            <person name="Li Z."/>
            <person name="Van de Peer Y."/>
            <person name="Mizrachi E."/>
        </authorList>
    </citation>
    <scope>NUCLEOTIDE SEQUENCE</scope>
    <source>
        <tissue evidence="4">Young leaves</tissue>
    </source>
</reference>
<keyword evidence="2" id="KW-0560">Oxidoreductase</keyword>
<dbReference type="InterPro" id="IPR017972">
    <property type="entry name" value="Cyt_P450_CS"/>
</dbReference>
<dbReference type="InterPro" id="IPR001128">
    <property type="entry name" value="Cyt_P450"/>
</dbReference>
<dbReference type="PANTHER" id="PTHR47951">
    <property type="entry name" value="OS08G0547900 PROTEIN"/>
    <property type="match status" value="1"/>
</dbReference>
<keyword evidence="1 2" id="KW-0408">Iron</keyword>
<sequence>MASNIFSMVCDESLWWDAIFTLLFISIAFASFMFVSRRSTKGGQNPLPPGPRGLPLVGNLPFLKPDLCRYFSDLAQIYGPIFKLQLGTKLCIIVSSPSLAKMILKDHDATFANHNPPIGASVLSYGGNDMVWKHHDDPDWRLMRKIFVREMMSNTSLNACYNLRRREVNQMVRDVYVNIGTPIDIGQLIFVNLLNMITSMVWGGILSEERNSIGVEFRKVVSEMLVLMAKTNVSDFFPILARFDIQGIERKGKELLSCVDSIFDSVVSERLKMDEVQRKGVNFNDTETKDFLQILLELKQQENEGNGKTSLSMMQLKALLLDIVVGGTDTSATTLEWAMAEMMQHPEVMKKAQEELVQVFGKSNMVEEPYLSKLPYLNAVVKETLRLHSPIPLLIPHCPSQSCTIGQYTIPKGTDVYLNVWKIQRDPEAWENPLEFLPERFLSDTVGYDYKGNNFNYLPFGSGRRICAGIPLVEKMSTYFLGSLLHSFEWRLPENVELDLSEKFEFLLKKATPLLIIPTPRLSNEELYI</sequence>
<proteinExistence type="inferred from homology"/>
<accession>A0A9Q0QZM7</accession>
<keyword evidence="2" id="KW-0503">Monooxygenase</keyword>
<dbReference type="Gene3D" id="1.10.630.10">
    <property type="entry name" value="Cytochrome P450"/>
    <property type="match status" value="1"/>
</dbReference>
<comment type="caution">
    <text evidence="4">The sequence shown here is derived from an EMBL/GenBank/DDBJ whole genome shotgun (WGS) entry which is preliminary data.</text>
</comment>
<evidence type="ECO:0000313" key="5">
    <source>
        <dbReference type="Proteomes" id="UP001141806"/>
    </source>
</evidence>
<comment type="cofactor">
    <cofactor evidence="1">
        <name>heme</name>
        <dbReference type="ChEBI" id="CHEBI:30413"/>
    </cofactor>
</comment>
<dbReference type="EMBL" id="JAMYWD010000003">
    <property type="protein sequence ID" value="KAJ4977520.1"/>
    <property type="molecule type" value="Genomic_DNA"/>
</dbReference>
<name>A0A9Q0QZM7_9MAGN</name>
<dbReference type="PRINTS" id="PR00385">
    <property type="entry name" value="P450"/>
</dbReference>
<dbReference type="OrthoDB" id="2789670at2759"/>
<feature type="transmembrane region" description="Helical" evidence="3">
    <location>
        <begin position="14"/>
        <end position="35"/>
    </location>
</feature>
<dbReference type="PROSITE" id="PS00086">
    <property type="entry name" value="CYTOCHROME_P450"/>
    <property type="match status" value="1"/>
</dbReference>
<dbReference type="FunFam" id="1.10.630.10:FF:000207">
    <property type="entry name" value="Putative cytochrome P450 superfamily protein"/>
    <property type="match status" value="1"/>
</dbReference>
<dbReference type="InterPro" id="IPR036396">
    <property type="entry name" value="Cyt_P450_sf"/>
</dbReference>
<keyword evidence="3" id="KW-0472">Membrane</keyword>
<keyword evidence="3" id="KW-0812">Transmembrane</keyword>
<gene>
    <name evidence="4" type="ORF">NE237_002626</name>
</gene>
<dbReference type="GO" id="GO:0004497">
    <property type="term" value="F:monooxygenase activity"/>
    <property type="evidence" value="ECO:0007669"/>
    <property type="project" value="UniProtKB-KW"/>
</dbReference>
<dbReference type="AlphaFoldDB" id="A0A9Q0QZM7"/>
<dbReference type="PRINTS" id="PR00463">
    <property type="entry name" value="EP450I"/>
</dbReference>
<evidence type="ECO:0008006" key="6">
    <source>
        <dbReference type="Google" id="ProtNLM"/>
    </source>
</evidence>
<evidence type="ECO:0000256" key="3">
    <source>
        <dbReference type="SAM" id="Phobius"/>
    </source>
</evidence>
<dbReference type="Proteomes" id="UP001141806">
    <property type="component" value="Unassembled WGS sequence"/>
</dbReference>
<dbReference type="CDD" id="cd11073">
    <property type="entry name" value="CYP76-like"/>
    <property type="match status" value="1"/>
</dbReference>